<dbReference type="EMBL" id="CAADRA010004116">
    <property type="protein sequence ID" value="VFT84438.1"/>
    <property type="molecule type" value="Genomic_DNA"/>
</dbReference>
<evidence type="ECO:0000313" key="2">
    <source>
        <dbReference type="EMBL" id="KAF0703771.1"/>
    </source>
</evidence>
<proteinExistence type="predicted"/>
<dbReference type="EMBL" id="VJMH01004104">
    <property type="protein sequence ID" value="KAF0703771.1"/>
    <property type="molecule type" value="Genomic_DNA"/>
</dbReference>
<dbReference type="Gene3D" id="2.90.10.10">
    <property type="entry name" value="Bulb-type lectin domain"/>
    <property type="match status" value="1"/>
</dbReference>
<dbReference type="InterPro" id="IPR001480">
    <property type="entry name" value="Bulb-type_lectin_dom"/>
</dbReference>
<dbReference type="PROSITE" id="PS50927">
    <property type="entry name" value="BULB_LECTIN"/>
    <property type="match status" value="1"/>
</dbReference>
<dbReference type="AlphaFoldDB" id="A0A485KIG4"/>
<evidence type="ECO:0000313" key="4">
    <source>
        <dbReference type="Proteomes" id="UP000332933"/>
    </source>
</evidence>
<reference evidence="3 4" key="1">
    <citation type="submission" date="2019-03" db="EMBL/GenBank/DDBJ databases">
        <authorList>
            <person name="Gaulin E."/>
            <person name="Dumas B."/>
        </authorList>
    </citation>
    <scope>NUCLEOTIDE SEQUENCE [LARGE SCALE GENOMIC DNA]</scope>
    <source>
        <strain evidence="3">CBS 568.67</strain>
    </source>
</reference>
<dbReference type="InterPro" id="IPR036426">
    <property type="entry name" value="Bulb-type_lectin_dom_sf"/>
</dbReference>
<dbReference type="SMART" id="SM00108">
    <property type="entry name" value="B_lectin"/>
    <property type="match status" value="1"/>
</dbReference>
<dbReference type="SUPFAM" id="SSF51110">
    <property type="entry name" value="alpha-D-mannose-specific plant lectins"/>
    <property type="match status" value="1"/>
</dbReference>
<organism evidence="3 4">
    <name type="scientific">Aphanomyces stellatus</name>
    <dbReference type="NCBI Taxonomy" id="120398"/>
    <lineage>
        <taxon>Eukaryota</taxon>
        <taxon>Sar</taxon>
        <taxon>Stramenopiles</taxon>
        <taxon>Oomycota</taxon>
        <taxon>Saprolegniomycetes</taxon>
        <taxon>Saprolegniales</taxon>
        <taxon>Verrucalvaceae</taxon>
        <taxon>Aphanomyces</taxon>
    </lineage>
</organism>
<reference evidence="2" key="2">
    <citation type="submission" date="2019-06" db="EMBL/GenBank/DDBJ databases">
        <title>Genomics analysis of Aphanomyces spp. identifies a new class of oomycete effector associated with host adaptation.</title>
        <authorList>
            <person name="Gaulin E."/>
        </authorList>
    </citation>
    <scope>NUCLEOTIDE SEQUENCE</scope>
    <source>
        <strain evidence="2">CBS 578.67</strain>
    </source>
</reference>
<accession>A0A485KIG4</accession>
<evidence type="ECO:0000313" key="3">
    <source>
        <dbReference type="EMBL" id="VFT84438.1"/>
    </source>
</evidence>
<keyword evidence="4" id="KW-1185">Reference proteome</keyword>
<dbReference type="Proteomes" id="UP000332933">
    <property type="component" value="Unassembled WGS sequence"/>
</dbReference>
<sequence length="315" mass="34766">MIYTIMEEKVMPVNVVSINLRGAGWLWGRQVIQATITDNIAYAVTATGQIYCWGLYSRRRRDEDALWFHLYRAVVVGLGLVAEKECAESPRKNHVDIENGQVVFVRQSARASIPILSPTRHIHSTTHAASHPDPSMLDRLVFNIMACAALFASGQFNYCSRCTGGLLSNNPDRDYIDRSRPLNDPTTNGTWFRAGLAQGSLVLKSVPMNAVVWSTDTKYVGGGNLKSRVVMQGDGNLVLTDNGKPYWSSGTAFVGTGPYCLTISKSSVLVILDSNCIITWRTSTKQSSLSACHKSRCDTLRFGTAFVRPRSLSHK</sequence>
<protein>
    <submittedName>
        <fullName evidence="3">Aste57867_7529 protein</fullName>
    </submittedName>
</protein>
<evidence type="ECO:0000259" key="1">
    <source>
        <dbReference type="PROSITE" id="PS50927"/>
    </source>
</evidence>
<feature type="domain" description="Bulb-type lectin" evidence="1">
    <location>
        <begin position="167"/>
        <end position="284"/>
    </location>
</feature>
<gene>
    <name evidence="3" type="primary">Aste57867_7529</name>
    <name evidence="2" type="ORF">As57867_007503</name>
    <name evidence="3" type="ORF">ASTE57867_7529</name>
</gene>
<name>A0A485KIG4_9STRA</name>